<protein>
    <submittedName>
        <fullName evidence="3">Soluble lytic murein transglycosylase and related regulatory protein</fullName>
    </submittedName>
</protein>
<evidence type="ECO:0000313" key="3">
    <source>
        <dbReference type="EMBL" id="BBM38030.1"/>
    </source>
</evidence>
<feature type="compositionally biased region" description="Basic and acidic residues" evidence="1">
    <location>
        <begin position="41"/>
        <end position="60"/>
    </location>
</feature>
<proteinExistence type="predicted"/>
<evidence type="ECO:0000313" key="4">
    <source>
        <dbReference type="Proteomes" id="UP000321892"/>
    </source>
</evidence>
<dbReference type="SUPFAM" id="SSF53955">
    <property type="entry name" value="Lysozyme-like"/>
    <property type="match status" value="1"/>
</dbReference>
<dbReference type="InterPro" id="IPR023346">
    <property type="entry name" value="Lysozyme-like_dom_sf"/>
</dbReference>
<feature type="domain" description="Transglycosylase SLT" evidence="2">
    <location>
        <begin position="117"/>
        <end position="210"/>
    </location>
</feature>
<evidence type="ECO:0000259" key="2">
    <source>
        <dbReference type="Pfam" id="PF01464"/>
    </source>
</evidence>
<reference evidence="3 4" key="1">
    <citation type="submission" date="2019-07" db="EMBL/GenBank/DDBJ databases">
        <title>Complete Genome Sequence of Leptotrichia hofstadii Strain JCM16775.</title>
        <authorList>
            <person name="Watanabe S."/>
            <person name="Cui L."/>
        </authorList>
    </citation>
    <scope>NUCLEOTIDE SEQUENCE [LARGE SCALE GENOMIC DNA]</scope>
    <source>
        <strain evidence="3 4">JCM16775</strain>
    </source>
</reference>
<organism evidence="3 4">
    <name type="scientific">Leptotrichia hofstadii</name>
    <dbReference type="NCBI Taxonomy" id="157688"/>
    <lineage>
        <taxon>Bacteria</taxon>
        <taxon>Fusobacteriati</taxon>
        <taxon>Fusobacteriota</taxon>
        <taxon>Fusobacteriia</taxon>
        <taxon>Fusobacteriales</taxon>
        <taxon>Leptotrichiaceae</taxon>
        <taxon>Leptotrichia</taxon>
    </lineage>
</organism>
<dbReference type="Proteomes" id="UP000321892">
    <property type="component" value="Chromosome"/>
</dbReference>
<dbReference type="EMBL" id="AP019823">
    <property type="protein sequence ID" value="BBM38030.1"/>
    <property type="molecule type" value="Genomic_DNA"/>
</dbReference>
<dbReference type="PANTHER" id="PTHR37423:SF2">
    <property type="entry name" value="MEMBRANE-BOUND LYTIC MUREIN TRANSGLYCOSYLASE C"/>
    <property type="match status" value="1"/>
</dbReference>
<gene>
    <name evidence="3" type="ORF">JCM16775_0737</name>
</gene>
<name>A0A510JFI6_9FUSO</name>
<sequence length="235" mass="27027">MKKCILFLMIVSKISFSGGEISFQKQKEKVEQERIEKLKMQKDNEADKGKELNNLSKEDTGNIQSQNNRLFYDDKSVKKVNNTSRIQKNIGNRKLIEYIKTQNSRLNENEIQNILGYVFKYSKEYNFNPYLVLAVMNTESHFNHSTVSSAGARGLMQLMPFNFKEFGVDNSISGNIKGGVLHLKRDYEKTGSVSKMLVCYNAGCGRLANNAWKGIKETREYIPKVIQKYNKIINL</sequence>
<dbReference type="AlphaFoldDB" id="A0A510JFI6"/>
<dbReference type="Gene3D" id="1.10.530.10">
    <property type="match status" value="1"/>
</dbReference>
<feature type="region of interest" description="Disordered" evidence="1">
    <location>
        <begin position="41"/>
        <end position="61"/>
    </location>
</feature>
<dbReference type="InterPro" id="IPR008258">
    <property type="entry name" value="Transglycosylase_SLT_dom_1"/>
</dbReference>
<dbReference type="OrthoDB" id="9815002at2"/>
<dbReference type="RefSeq" id="WP_051254467.1">
    <property type="nucleotide sequence ID" value="NZ_AP019823.1"/>
</dbReference>
<dbReference type="KEGG" id="lhf:JCM16775_0737"/>
<accession>A0A510JFI6</accession>
<dbReference type="Pfam" id="PF01464">
    <property type="entry name" value="SLT"/>
    <property type="match status" value="1"/>
</dbReference>
<dbReference type="PANTHER" id="PTHR37423">
    <property type="entry name" value="SOLUBLE LYTIC MUREIN TRANSGLYCOSYLASE-RELATED"/>
    <property type="match status" value="1"/>
</dbReference>
<keyword evidence="4" id="KW-1185">Reference proteome</keyword>
<evidence type="ECO:0000256" key="1">
    <source>
        <dbReference type="SAM" id="MobiDB-lite"/>
    </source>
</evidence>